<keyword evidence="2" id="KW-0100">Branched-chain amino acid biosynthesis</keyword>
<dbReference type="InterPro" id="IPR036038">
    <property type="entry name" value="Aminotransferase-like"/>
</dbReference>
<dbReference type="Pfam" id="PF01063">
    <property type="entry name" value="Aminotran_4"/>
    <property type="match status" value="1"/>
</dbReference>
<organism evidence="3 4">
    <name type="scientific">Oikopleura dioica</name>
    <name type="common">Tunicate</name>
    <dbReference type="NCBI Taxonomy" id="34765"/>
    <lineage>
        <taxon>Eukaryota</taxon>
        <taxon>Metazoa</taxon>
        <taxon>Chordata</taxon>
        <taxon>Tunicata</taxon>
        <taxon>Appendicularia</taxon>
        <taxon>Copelata</taxon>
        <taxon>Oikopleuridae</taxon>
        <taxon>Oikopleura</taxon>
    </lineage>
</organism>
<evidence type="ECO:0000313" key="4">
    <source>
        <dbReference type="Proteomes" id="UP001158576"/>
    </source>
</evidence>
<protein>
    <submittedName>
        <fullName evidence="3">Oidioi.mRNA.OKI2018_I69.PAR.g9868.t1.cds</fullName>
    </submittedName>
</protein>
<evidence type="ECO:0000313" key="3">
    <source>
        <dbReference type="EMBL" id="CAG5081403.1"/>
    </source>
</evidence>
<dbReference type="SUPFAM" id="SSF56752">
    <property type="entry name" value="D-aminoacid aminotransferase-like PLP-dependent enzymes"/>
    <property type="match status" value="1"/>
</dbReference>
<dbReference type="InterPro" id="IPR043132">
    <property type="entry name" value="BCAT-like_C"/>
</dbReference>
<dbReference type="InterPro" id="IPR001544">
    <property type="entry name" value="Aminotrans_IV"/>
</dbReference>
<sequence>MREVANVNGTLSLLEDARIPITDRGFLYGDSLYEVIIIENGYPMFLKEHLERMKKSAEKMRMKLTISDEEMTEEINRTIAFYGEKPQRIYCRWIITRGTGPLTLANQTQPNNFVIIVKEFPVNADPLTSTVSVKVTDIQRNSDDSMDPNIKSGNYLNNILALDEANKDGYNECLMSRDGLLCELSRANFWLYSKGTWSTPAKHVLSGITRDKIIEALNSAGIKAEIRDIKVGELLEAEEVALSSTTKNLYPINLVHLNGKEHSFSSRENWIKANEVILKFISDYQKTLTPYF</sequence>
<dbReference type="InterPro" id="IPR050571">
    <property type="entry name" value="Class-IV_PLP-Dep_Aminotrnsfr"/>
</dbReference>
<gene>
    <name evidence="3" type="ORF">OKIOD_LOCUS1426</name>
</gene>
<dbReference type="PANTHER" id="PTHR42743:SF11">
    <property type="entry name" value="AMINODEOXYCHORISMATE LYASE"/>
    <property type="match status" value="1"/>
</dbReference>
<dbReference type="PANTHER" id="PTHR42743">
    <property type="entry name" value="AMINO-ACID AMINOTRANSFERASE"/>
    <property type="match status" value="1"/>
</dbReference>
<proteinExistence type="inferred from homology"/>
<evidence type="ECO:0000256" key="1">
    <source>
        <dbReference type="ARBA" id="ARBA00009320"/>
    </source>
</evidence>
<reference evidence="3 4" key="1">
    <citation type="submission" date="2021-04" db="EMBL/GenBank/DDBJ databases">
        <authorList>
            <person name="Bliznina A."/>
        </authorList>
    </citation>
    <scope>NUCLEOTIDE SEQUENCE [LARGE SCALE GENOMIC DNA]</scope>
</reference>
<keyword evidence="4" id="KW-1185">Reference proteome</keyword>
<keyword evidence="2" id="KW-0028">Amino-acid biosynthesis</keyword>
<comment type="similarity">
    <text evidence="1">Belongs to the class-IV pyridoxal-phosphate-dependent aminotransferase family.</text>
</comment>
<accession>A0ABN7RR99</accession>
<dbReference type="InterPro" id="IPR043131">
    <property type="entry name" value="BCAT-like_N"/>
</dbReference>
<dbReference type="CDD" id="cd00449">
    <property type="entry name" value="PLPDE_IV"/>
    <property type="match status" value="1"/>
</dbReference>
<dbReference type="Gene3D" id="3.20.10.10">
    <property type="entry name" value="D-amino Acid Aminotransferase, subunit A, domain 2"/>
    <property type="match status" value="1"/>
</dbReference>
<dbReference type="Gene3D" id="3.30.470.10">
    <property type="match status" value="1"/>
</dbReference>
<evidence type="ECO:0000256" key="2">
    <source>
        <dbReference type="ARBA" id="ARBA00023304"/>
    </source>
</evidence>
<dbReference type="Proteomes" id="UP001158576">
    <property type="component" value="Chromosome PAR"/>
</dbReference>
<dbReference type="EMBL" id="OU015568">
    <property type="protein sequence ID" value="CAG5081403.1"/>
    <property type="molecule type" value="Genomic_DNA"/>
</dbReference>
<name>A0ABN7RR99_OIKDI</name>